<name>A0ABV8WXM6_9BACI</name>
<comment type="function">
    <text evidence="4">Catalyzes two steps in the biosynthesis of coenzyme A. In the first step cysteine is conjugated to 4'-phosphopantothenate to form 4-phosphopantothenoylcysteine, in the latter compound is decarboxylated to form 4'-phosphopantotheine.</text>
</comment>
<comment type="pathway">
    <text evidence="3 4">Cofactor biosynthesis; coenzyme A biosynthesis; CoA from (R)-pantothenate: step 3/5.</text>
</comment>
<evidence type="ECO:0000256" key="2">
    <source>
        <dbReference type="ARBA" id="ARBA00023239"/>
    </source>
</evidence>
<feature type="domain" description="Flavoprotein" evidence="5">
    <location>
        <begin position="5"/>
        <end position="175"/>
    </location>
</feature>
<feature type="binding site" evidence="3">
    <location>
        <position position="336"/>
    </location>
    <ligand>
        <name>CTP</name>
        <dbReference type="ChEBI" id="CHEBI:37563"/>
    </ligand>
</feature>
<dbReference type="InterPro" id="IPR003382">
    <property type="entry name" value="Flavoprotein"/>
</dbReference>
<evidence type="ECO:0000256" key="1">
    <source>
        <dbReference type="ARBA" id="ARBA00022793"/>
    </source>
</evidence>
<keyword evidence="3 4" id="KW-0436">Ligase</keyword>
<accession>A0ABV8WXM6</accession>
<dbReference type="InterPro" id="IPR036551">
    <property type="entry name" value="Flavin_trans-like"/>
</dbReference>
<dbReference type="GO" id="GO:0004633">
    <property type="term" value="F:phosphopantothenoylcysteine decarboxylase activity"/>
    <property type="evidence" value="ECO:0007669"/>
    <property type="project" value="UniProtKB-EC"/>
</dbReference>
<evidence type="ECO:0000259" key="6">
    <source>
        <dbReference type="Pfam" id="PF04127"/>
    </source>
</evidence>
<dbReference type="HAMAP" id="MF_02225">
    <property type="entry name" value="CoaBC"/>
    <property type="match status" value="1"/>
</dbReference>
<comment type="cofactor">
    <cofactor evidence="3">
        <name>FMN</name>
        <dbReference type="ChEBI" id="CHEBI:58210"/>
    </cofactor>
    <text evidence="3">Binds 1 FMN per subunit.</text>
</comment>
<dbReference type="NCBIfam" id="TIGR00521">
    <property type="entry name" value="coaBC_dfp"/>
    <property type="match status" value="1"/>
</dbReference>
<keyword evidence="2 3" id="KW-0456">Lyase</keyword>
<comment type="caution">
    <text evidence="7">The sequence shown here is derived from an EMBL/GenBank/DDBJ whole genome shotgun (WGS) entry which is preliminary data.</text>
</comment>
<dbReference type="PANTHER" id="PTHR14359">
    <property type="entry name" value="HOMO-OLIGOMERIC FLAVIN CONTAINING CYS DECARBOXYLASE FAMILY"/>
    <property type="match status" value="1"/>
</dbReference>
<keyword evidence="3 4" id="KW-0285">Flavoprotein</keyword>
<dbReference type="RefSeq" id="WP_390253468.1">
    <property type="nucleotide sequence ID" value="NZ_JBHSDT010000008.1"/>
</dbReference>
<dbReference type="EMBL" id="JBHSDT010000008">
    <property type="protein sequence ID" value="MFC4404630.1"/>
    <property type="molecule type" value="Genomic_DNA"/>
</dbReference>
<keyword evidence="3" id="KW-0460">Magnesium</keyword>
<comment type="similarity">
    <text evidence="3 4">In the N-terminal section; belongs to the HFCD (homo-oligomeric flavin containing Cys decarboxylase) superfamily.</text>
</comment>
<keyword evidence="3" id="KW-0479">Metal-binding</keyword>
<gene>
    <name evidence="3 7" type="primary">coaBC</name>
    <name evidence="7" type="ORF">ACFOY7_16300</name>
</gene>
<keyword evidence="3 4" id="KW-0288">FMN</keyword>
<dbReference type="Proteomes" id="UP001595882">
    <property type="component" value="Unassembled WGS sequence"/>
</dbReference>
<dbReference type="Pfam" id="PF04127">
    <property type="entry name" value="DFP"/>
    <property type="match status" value="1"/>
</dbReference>
<evidence type="ECO:0000256" key="4">
    <source>
        <dbReference type="RuleBase" id="RU364078"/>
    </source>
</evidence>
<keyword evidence="1 3" id="KW-0210">Decarboxylase</keyword>
<comment type="cofactor">
    <cofactor evidence="3">
        <name>Mg(2+)</name>
        <dbReference type="ChEBI" id="CHEBI:18420"/>
    </cofactor>
</comment>
<feature type="binding site" evidence="3">
    <location>
        <position position="288"/>
    </location>
    <ligand>
        <name>CTP</name>
        <dbReference type="ChEBI" id="CHEBI:37563"/>
    </ligand>
</feature>
<dbReference type="SUPFAM" id="SSF102645">
    <property type="entry name" value="CoaB-like"/>
    <property type="match status" value="1"/>
</dbReference>
<evidence type="ECO:0000313" key="7">
    <source>
        <dbReference type="EMBL" id="MFC4404630.1"/>
    </source>
</evidence>
<reference evidence="8" key="1">
    <citation type="journal article" date="2019" name="Int. J. Syst. Evol. Microbiol.">
        <title>The Global Catalogue of Microorganisms (GCM) 10K type strain sequencing project: providing services to taxonomists for standard genome sequencing and annotation.</title>
        <authorList>
            <consortium name="The Broad Institute Genomics Platform"/>
            <consortium name="The Broad Institute Genome Sequencing Center for Infectious Disease"/>
            <person name="Wu L."/>
            <person name="Ma J."/>
        </authorList>
    </citation>
    <scope>NUCLEOTIDE SEQUENCE [LARGE SCALE GENOMIC DNA]</scope>
    <source>
        <strain evidence="8">CCUG 37865</strain>
    </source>
</reference>
<proteinExistence type="inferred from homology"/>
<evidence type="ECO:0000259" key="5">
    <source>
        <dbReference type="Pfam" id="PF02441"/>
    </source>
</evidence>
<dbReference type="InterPro" id="IPR005252">
    <property type="entry name" value="CoaBC"/>
</dbReference>
<sequence>MVKGKQILLGVSGGIAAYKAIALTSKLTQAGADVKVIMTQSATEFVTPLSFQAISRNDVYIDTFDEKDPSKIAHIDLADWPDFILLAPATAHLIGRIANGLADDLLTTTLLATTVPVYIAPAMNVHMYQHPAVKNNMQQLDSWGYRFIEPGDGYLACGYIGKGRLEEPEVIVSLLQQDQMKTGKLQGKKVLISAGPTQEAVDAVRYFTNYSSGKMGYELAKAAAGAGAEVHLVTGPSKLTVPNNVITYQVTTAEEMYEQIVELYNNMDIVIKAAAVADYKPVKQINKKMKKKDGNLFIELERTRDILKYLGEHKKQQYLVGFAAETDNVLSYGKEKLEKKNLDAIVINDISNKEIGFQSDYNEVIFLTKDGEEKSIIKSKKEAIASQLIAFIEKETRKD</sequence>
<comment type="caution">
    <text evidence="3">Lacks conserved residue(s) required for the propagation of feature annotation.</text>
</comment>
<dbReference type="Gene3D" id="3.40.50.1950">
    <property type="entry name" value="Flavin prenyltransferase-like"/>
    <property type="match status" value="1"/>
</dbReference>
<dbReference type="GO" id="GO:0004632">
    <property type="term" value="F:phosphopantothenate--cysteine ligase activity"/>
    <property type="evidence" value="ECO:0007669"/>
    <property type="project" value="UniProtKB-EC"/>
</dbReference>
<protein>
    <recommendedName>
        <fullName evidence="3">Coenzyme A biosynthesis bifunctional protein CoaBC</fullName>
    </recommendedName>
    <alternativeName>
        <fullName evidence="3">DNA/pantothenate metabolism flavoprotein</fullName>
    </alternativeName>
    <alternativeName>
        <fullName evidence="3">Phosphopantothenoylcysteine synthetase/decarboxylase</fullName>
        <shortName evidence="3">PPCS-PPCDC</shortName>
    </alternativeName>
    <domain>
        <recommendedName>
            <fullName evidence="3">Phosphopantothenoylcysteine decarboxylase</fullName>
            <shortName evidence="3">PPC decarboxylase</shortName>
            <shortName evidence="3">PPC-DC</shortName>
            <ecNumber evidence="3">4.1.1.36</ecNumber>
        </recommendedName>
        <alternativeName>
            <fullName evidence="3">CoaC</fullName>
        </alternativeName>
    </domain>
    <domain>
        <recommendedName>
            <fullName evidence="3">Phosphopantothenate--cysteine ligase</fullName>
            <ecNumber evidence="3">6.3.2.5</ecNumber>
        </recommendedName>
        <alternativeName>
            <fullName evidence="3">CoaB</fullName>
        </alternativeName>
        <alternativeName>
            <fullName evidence="3">Phosphopantothenoylcysteine synthetase</fullName>
            <shortName evidence="3">PPC synthetase</shortName>
            <shortName evidence="3">PPC-S</shortName>
        </alternativeName>
    </domain>
</protein>
<comment type="catalytic activity">
    <reaction evidence="3 4">
        <text>N-[(R)-4-phosphopantothenoyl]-L-cysteine + H(+) = (R)-4'-phosphopantetheine + CO2</text>
        <dbReference type="Rhea" id="RHEA:16793"/>
        <dbReference type="ChEBI" id="CHEBI:15378"/>
        <dbReference type="ChEBI" id="CHEBI:16526"/>
        <dbReference type="ChEBI" id="CHEBI:59458"/>
        <dbReference type="ChEBI" id="CHEBI:61723"/>
        <dbReference type="EC" id="4.1.1.36"/>
    </reaction>
</comment>
<comment type="pathway">
    <text evidence="3 4">Cofactor biosynthesis; coenzyme A biosynthesis; CoA from (R)-pantothenate: step 2/5.</text>
</comment>
<comment type="function">
    <text evidence="3">Catalyzes two sequential steps in the biosynthesis of coenzyme A. In the first step cysteine is conjugated to 4'-phosphopantothenate to form 4-phosphopantothenoylcysteine. In the second step the latter compound is decarboxylated to form 4'-phosphopantotheine.</text>
</comment>
<keyword evidence="8" id="KW-1185">Reference proteome</keyword>
<evidence type="ECO:0000313" key="8">
    <source>
        <dbReference type="Proteomes" id="UP001595882"/>
    </source>
</evidence>
<dbReference type="InterPro" id="IPR035929">
    <property type="entry name" value="CoaB-like_sf"/>
</dbReference>
<dbReference type="PANTHER" id="PTHR14359:SF6">
    <property type="entry name" value="PHOSPHOPANTOTHENOYLCYSTEINE DECARBOXYLASE"/>
    <property type="match status" value="1"/>
</dbReference>
<feature type="region of interest" description="Phosphopantothenoylcysteine decarboxylase" evidence="3">
    <location>
        <begin position="1"/>
        <end position="189"/>
    </location>
</feature>
<feature type="binding site" evidence="3">
    <location>
        <position position="340"/>
    </location>
    <ligand>
        <name>CTP</name>
        <dbReference type="ChEBI" id="CHEBI:37563"/>
    </ligand>
</feature>
<dbReference type="EC" id="6.3.2.5" evidence="3"/>
<dbReference type="EC" id="4.1.1.36" evidence="3"/>
<dbReference type="Gene3D" id="3.40.50.10300">
    <property type="entry name" value="CoaB-like"/>
    <property type="match status" value="1"/>
</dbReference>
<evidence type="ECO:0000256" key="3">
    <source>
        <dbReference type="HAMAP-Rule" id="MF_02225"/>
    </source>
</evidence>
<feature type="active site" description="Proton donor" evidence="3">
    <location>
        <position position="157"/>
    </location>
</feature>
<organism evidence="7 8">
    <name type="scientific">Gracilibacillus xinjiangensis</name>
    <dbReference type="NCBI Taxonomy" id="1193282"/>
    <lineage>
        <taxon>Bacteria</taxon>
        <taxon>Bacillati</taxon>
        <taxon>Bacillota</taxon>
        <taxon>Bacilli</taxon>
        <taxon>Bacillales</taxon>
        <taxon>Bacillaceae</taxon>
        <taxon>Gracilibacillus</taxon>
    </lineage>
</organism>
<feature type="binding site" evidence="3">
    <location>
        <position position="322"/>
    </location>
    <ligand>
        <name>CTP</name>
        <dbReference type="ChEBI" id="CHEBI:37563"/>
    </ligand>
</feature>
<feature type="region of interest" description="Phosphopantothenate--cysteine ligase" evidence="3">
    <location>
        <begin position="190"/>
        <end position="399"/>
    </location>
</feature>
<dbReference type="InterPro" id="IPR007085">
    <property type="entry name" value="DNA/pantothenate-metab_flavo_C"/>
</dbReference>
<feature type="binding site" evidence="3">
    <location>
        <position position="278"/>
    </location>
    <ligand>
        <name>CTP</name>
        <dbReference type="ChEBI" id="CHEBI:37563"/>
    </ligand>
</feature>
<comment type="catalytic activity">
    <reaction evidence="3 4">
        <text>(R)-4'-phosphopantothenate + L-cysteine + CTP = N-[(R)-4-phosphopantothenoyl]-L-cysteine + CMP + diphosphate + H(+)</text>
        <dbReference type="Rhea" id="RHEA:19397"/>
        <dbReference type="ChEBI" id="CHEBI:10986"/>
        <dbReference type="ChEBI" id="CHEBI:15378"/>
        <dbReference type="ChEBI" id="CHEBI:33019"/>
        <dbReference type="ChEBI" id="CHEBI:35235"/>
        <dbReference type="ChEBI" id="CHEBI:37563"/>
        <dbReference type="ChEBI" id="CHEBI:59458"/>
        <dbReference type="ChEBI" id="CHEBI:60377"/>
        <dbReference type="EC" id="6.3.2.5"/>
    </reaction>
</comment>
<comment type="similarity">
    <text evidence="3 4">In the C-terminal section; belongs to the PPC synthetase family.</text>
</comment>
<dbReference type="SUPFAM" id="SSF52507">
    <property type="entry name" value="Homo-oligomeric flavin-containing Cys decarboxylases, HFCD"/>
    <property type="match status" value="1"/>
</dbReference>
<feature type="domain" description="DNA/pantothenate metabolism flavoprotein C-terminal" evidence="6">
    <location>
        <begin position="185"/>
        <end position="393"/>
    </location>
</feature>
<keyword evidence="3" id="KW-0511">Multifunctional enzyme</keyword>
<dbReference type="Pfam" id="PF02441">
    <property type="entry name" value="Flavoprotein"/>
    <property type="match status" value="1"/>
</dbReference>